<accession>A0ABX2B2H2</accession>
<reference evidence="2 3" key="1">
    <citation type="submission" date="2020-05" db="EMBL/GenBank/DDBJ databases">
        <title>Distinct polysaccharide utilization as determinants for interspecies competition between intestinal Prevotella spp.</title>
        <authorList>
            <person name="Galvez E.J.C."/>
            <person name="Iljazovic A."/>
            <person name="Strowig T."/>
        </authorList>
    </citation>
    <scope>NUCLEOTIDE SEQUENCE [LARGE SCALE GENOMIC DNA]</scope>
    <source>
        <strain evidence="2 3">PCHR</strain>
    </source>
</reference>
<gene>
    <name evidence="2" type="ORF">HPS54_03725</name>
</gene>
<organism evidence="2 3">
    <name type="scientific">Xylanibacter caecicola</name>
    <dbReference type="NCBI Taxonomy" id="2736294"/>
    <lineage>
        <taxon>Bacteria</taxon>
        <taxon>Pseudomonadati</taxon>
        <taxon>Bacteroidota</taxon>
        <taxon>Bacteroidia</taxon>
        <taxon>Bacteroidales</taxon>
        <taxon>Prevotellaceae</taxon>
        <taxon>Xylanibacter</taxon>
    </lineage>
</organism>
<feature type="transmembrane region" description="Helical" evidence="1">
    <location>
        <begin position="445"/>
        <end position="467"/>
    </location>
</feature>
<keyword evidence="1" id="KW-0812">Transmembrane</keyword>
<evidence type="ECO:0000313" key="3">
    <source>
        <dbReference type="Proteomes" id="UP000820977"/>
    </source>
</evidence>
<dbReference type="InterPro" id="IPR032276">
    <property type="entry name" value="DUF4836"/>
</dbReference>
<keyword evidence="1" id="KW-1133">Transmembrane helix</keyword>
<keyword evidence="3" id="KW-1185">Reference proteome</keyword>
<keyword evidence="1" id="KW-0472">Membrane</keyword>
<name>A0ABX2B2H2_9BACT</name>
<dbReference type="EMBL" id="JABKKJ010000004">
    <property type="protein sequence ID" value="NPE24633.1"/>
    <property type="molecule type" value="Genomic_DNA"/>
</dbReference>
<dbReference type="PROSITE" id="PS51257">
    <property type="entry name" value="PROKAR_LIPOPROTEIN"/>
    <property type="match status" value="1"/>
</dbReference>
<comment type="caution">
    <text evidence="2">The sequence shown here is derived from an EMBL/GenBank/DDBJ whole genome shotgun (WGS) entry which is preliminary data.</text>
</comment>
<dbReference type="Proteomes" id="UP000820977">
    <property type="component" value="Unassembled WGS sequence"/>
</dbReference>
<dbReference type="RefSeq" id="WP_172344131.1">
    <property type="nucleotide sequence ID" value="NZ_CATEIB010000043.1"/>
</dbReference>
<evidence type="ECO:0000256" key="1">
    <source>
        <dbReference type="SAM" id="Phobius"/>
    </source>
</evidence>
<dbReference type="Pfam" id="PF16120">
    <property type="entry name" value="DUF4836"/>
    <property type="match status" value="1"/>
</dbReference>
<proteinExistence type="predicted"/>
<sequence length="468" mass="50657">MLKQIIIDTVMRPLLTVLPLLAVLTALLSSCSGDDYVNAVPANSIALMSVDLRRMADECTGNDVDNAKLLNRLLHVENAGDCGMDLSEKIYMFESAEGNLGVVAKVKSRSDLDTWLDNLANAGVCRNAVERGDIGFAVMKDSWIVGFSSSKLMIMGPVIASQHAEVQQTMAKYLKQDEENGIKGTPLYDKLDSIDSPVALVARANALPEKFVAPFMIGAPKDADASQIVIAAALSTEQGGMMKITGETFSFNKGIDRRLKEAYAGYRPITDEFVANVDASSLFAVFMNVDGAGYISLLHEDKAAQVLLAGMNMAVDMDNIIRSVDGDMALVVTGYDGDRMQMQLGARLKTRGFLDDVDYWKQSAPKGSAITDNGKDAYRYSGGDFSFCFGVSADNRFYAGSTEALARGILQKSPSPFSPEICKALKGQRMCMLVNVAKMAEDNEMMGTVMPLLVPVMGKVGTILYIIR</sequence>
<evidence type="ECO:0000313" key="2">
    <source>
        <dbReference type="EMBL" id="NPE24633.1"/>
    </source>
</evidence>
<protein>
    <submittedName>
        <fullName evidence="2">DUF4836 family protein</fullName>
    </submittedName>
</protein>